<reference evidence="2 3" key="1">
    <citation type="submission" date="2014-10" db="EMBL/GenBank/DDBJ databases">
        <title>Draft genome of anammox bacterium scalindua brodae, obtained using differential coverage binning of sequence data from two enrichment reactors.</title>
        <authorList>
            <person name="Speth D.R."/>
            <person name="Russ L."/>
            <person name="Kartal B."/>
            <person name="Op den Camp H.J."/>
            <person name="Dutilh B.E."/>
            <person name="Jetten M.S."/>
        </authorList>
    </citation>
    <scope>NUCLEOTIDE SEQUENCE [LARGE SCALE GENOMIC DNA]</scope>
    <source>
        <strain evidence="2">RU1</strain>
    </source>
</reference>
<evidence type="ECO:0000313" key="2">
    <source>
        <dbReference type="EMBL" id="KHE91563.1"/>
    </source>
</evidence>
<dbReference type="EMBL" id="JRYO01000192">
    <property type="protein sequence ID" value="KHE91563.1"/>
    <property type="molecule type" value="Genomic_DNA"/>
</dbReference>
<dbReference type="Gene3D" id="3.30.2310.20">
    <property type="entry name" value="RelE-like"/>
    <property type="match status" value="1"/>
</dbReference>
<dbReference type="InterPro" id="IPR007712">
    <property type="entry name" value="RelE/ParE_toxin"/>
</dbReference>
<protein>
    <submittedName>
        <fullName evidence="2">Plasmid stabilization system protein</fullName>
    </submittedName>
</protein>
<gene>
    <name evidence="2" type="ORF">SCABRO_02693</name>
</gene>
<keyword evidence="1" id="KW-1277">Toxin-antitoxin system</keyword>
<evidence type="ECO:0000313" key="3">
    <source>
        <dbReference type="Proteomes" id="UP000030652"/>
    </source>
</evidence>
<organism evidence="2 3">
    <name type="scientific">Candidatus Scalindua brodae</name>
    <dbReference type="NCBI Taxonomy" id="237368"/>
    <lineage>
        <taxon>Bacteria</taxon>
        <taxon>Pseudomonadati</taxon>
        <taxon>Planctomycetota</taxon>
        <taxon>Candidatus Brocadiia</taxon>
        <taxon>Candidatus Brocadiales</taxon>
        <taxon>Candidatus Scalinduaceae</taxon>
        <taxon>Candidatus Scalindua</taxon>
    </lineage>
</organism>
<name>A0A0B0EKA8_9BACT</name>
<evidence type="ECO:0000256" key="1">
    <source>
        <dbReference type="ARBA" id="ARBA00022649"/>
    </source>
</evidence>
<dbReference type="AlphaFoldDB" id="A0A0B0EKA8"/>
<dbReference type="Pfam" id="PF05016">
    <property type="entry name" value="ParE_toxin"/>
    <property type="match status" value="1"/>
</dbReference>
<proteinExistence type="predicted"/>
<sequence length="107" mass="12791">MNKYKFVLEAQEELRKEIAYSAERWGKAHARKYRDSLREKVRTICRNPHLYPLRNDILAGIRICTFKGNHIIYTFIEEKKLVVVLAILSIYQNIETAVLKRRQENQK</sequence>
<dbReference type="InterPro" id="IPR035093">
    <property type="entry name" value="RelE/ParE_toxin_dom_sf"/>
</dbReference>
<accession>A0A0B0EKA8</accession>
<dbReference type="Proteomes" id="UP000030652">
    <property type="component" value="Unassembled WGS sequence"/>
</dbReference>
<comment type="caution">
    <text evidence="2">The sequence shown here is derived from an EMBL/GenBank/DDBJ whole genome shotgun (WGS) entry which is preliminary data.</text>
</comment>